<gene>
    <name evidence="2" type="ORF">VaNZ11_010965</name>
</gene>
<organism evidence="2 3">
    <name type="scientific">Volvox africanus</name>
    <dbReference type="NCBI Taxonomy" id="51714"/>
    <lineage>
        <taxon>Eukaryota</taxon>
        <taxon>Viridiplantae</taxon>
        <taxon>Chlorophyta</taxon>
        <taxon>core chlorophytes</taxon>
        <taxon>Chlorophyceae</taxon>
        <taxon>CS clade</taxon>
        <taxon>Chlamydomonadales</taxon>
        <taxon>Volvocaceae</taxon>
        <taxon>Volvox</taxon>
    </lineage>
</organism>
<protein>
    <submittedName>
        <fullName evidence="2">Uncharacterized protein</fullName>
    </submittedName>
</protein>
<proteinExistence type="predicted"/>
<name>A0ABQ5SBC5_9CHLO</name>
<comment type="caution">
    <text evidence="2">The sequence shown here is derived from an EMBL/GenBank/DDBJ whole genome shotgun (WGS) entry which is preliminary data.</text>
</comment>
<reference evidence="2 3" key="1">
    <citation type="journal article" date="2023" name="IScience">
        <title>Expanded male sex-determining region conserved during the evolution of homothallism in the green alga Volvox.</title>
        <authorList>
            <person name="Yamamoto K."/>
            <person name="Matsuzaki R."/>
            <person name="Mahakham W."/>
            <person name="Heman W."/>
            <person name="Sekimoto H."/>
            <person name="Kawachi M."/>
            <person name="Minakuchi Y."/>
            <person name="Toyoda A."/>
            <person name="Nozaki H."/>
        </authorList>
    </citation>
    <scope>NUCLEOTIDE SEQUENCE [LARGE SCALE GENOMIC DNA]</scope>
    <source>
        <strain evidence="2 3">NIES-4468</strain>
    </source>
</reference>
<feature type="region of interest" description="Disordered" evidence="1">
    <location>
        <begin position="82"/>
        <end position="101"/>
    </location>
</feature>
<accession>A0ABQ5SBC5</accession>
<evidence type="ECO:0000313" key="3">
    <source>
        <dbReference type="Proteomes" id="UP001165090"/>
    </source>
</evidence>
<evidence type="ECO:0000313" key="2">
    <source>
        <dbReference type="EMBL" id="GLI66926.1"/>
    </source>
</evidence>
<dbReference type="Proteomes" id="UP001165090">
    <property type="component" value="Unassembled WGS sequence"/>
</dbReference>
<dbReference type="EMBL" id="BSDZ01000051">
    <property type="protein sequence ID" value="GLI66926.1"/>
    <property type="molecule type" value="Genomic_DNA"/>
</dbReference>
<sequence length="180" mass="19356">MFLAHGRTFLEDLRTKVVALEDESVGSSAEPRMVVAGHWGLTPACQWMTKRKKIKQGNLGEENRMHFHKELNRWIEIGKEEEAKQQAAGPPPPPIPAVGAFTSKPLHKRNLSQRYVLQPELSISSSMASLGGSLSQTDFAGLVGAGQGNTFSEPPSAMVSMASSPPQSGGGFNLPASFSL</sequence>
<feature type="compositionally biased region" description="Low complexity" evidence="1">
    <location>
        <begin position="152"/>
        <end position="167"/>
    </location>
</feature>
<keyword evidence="3" id="KW-1185">Reference proteome</keyword>
<evidence type="ECO:0000256" key="1">
    <source>
        <dbReference type="SAM" id="MobiDB-lite"/>
    </source>
</evidence>
<feature type="region of interest" description="Disordered" evidence="1">
    <location>
        <begin position="143"/>
        <end position="180"/>
    </location>
</feature>